<feature type="transmembrane region" description="Helical" evidence="1">
    <location>
        <begin position="231"/>
        <end position="248"/>
    </location>
</feature>
<name>A0A1M4W9B0_9GAMM</name>
<dbReference type="EMBL" id="FQUK01000014">
    <property type="protein sequence ID" value="SHE77552.1"/>
    <property type="molecule type" value="Genomic_DNA"/>
</dbReference>
<feature type="domain" description="CAAX prenyl protease 2/Lysostaphin resistance protein A-like" evidence="2">
    <location>
        <begin position="117"/>
        <end position="210"/>
    </location>
</feature>
<gene>
    <name evidence="3" type="ORF">SAMN02745204_01127</name>
</gene>
<dbReference type="RefSeq" id="WP_072755638.1">
    <property type="nucleotide sequence ID" value="NZ_FQUK01000014.1"/>
</dbReference>
<keyword evidence="4" id="KW-1185">Reference proteome</keyword>
<evidence type="ECO:0000313" key="4">
    <source>
        <dbReference type="Proteomes" id="UP000242857"/>
    </source>
</evidence>
<dbReference type="Pfam" id="PF02517">
    <property type="entry name" value="Rce1-like"/>
    <property type="match status" value="1"/>
</dbReference>
<reference evidence="4" key="1">
    <citation type="submission" date="2016-11" db="EMBL/GenBank/DDBJ databases">
        <authorList>
            <person name="Varghese N."/>
            <person name="Submissions S."/>
        </authorList>
    </citation>
    <scope>NUCLEOTIDE SEQUENCE [LARGE SCALE GENOMIC DNA]</scope>
    <source>
        <strain evidence="4">DSM 14834</strain>
    </source>
</reference>
<dbReference type="GO" id="GO:0080120">
    <property type="term" value="P:CAAX-box protein maturation"/>
    <property type="evidence" value="ECO:0007669"/>
    <property type="project" value="UniProtKB-ARBA"/>
</dbReference>
<protein>
    <recommendedName>
        <fullName evidence="2">CAAX prenyl protease 2/Lysostaphin resistance protein A-like domain-containing protein</fullName>
    </recommendedName>
</protein>
<dbReference type="AlphaFoldDB" id="A0A1M4W9B0"/>
<dbReference type="STRING" id="213588.SAMN02745204_01127"/>
<keyword evidence="1" id="KW-0472">Membrane</keyword>
<evidence type="ECO:0000313" key="3">
    <source>
        <dbReference type="EMBL" id="SHE77552.1"/>
    </source>
</evidence>
<feature type="transmembrane region" description="Helical" evidence="1">
    <location>
        <begin position="37"/>
        <end position="55"/>
    </location>
</feature>
<keyword evidence="1" id="KW-0812">Transmembrane</keyword>
<feature type="transmembrane region" description="Helical" evidence="1">
    <location>
        <begin position="115"/>
        <end position="132"/>
    </location>
</feature>
<dbReference type="GO" id="GO:0004175">
    <property type="term" value="F:endopeptidase activity"/>
    <property type="evidence" value="ECO:0007669"/>
    <property type="project" value="UniProtKB-ARBA"/>
</dbReference>
<feature type="transmembrane region" description="Helical" evidence="1">
    <location>
        <begin position="76"/>
        <end position="103"/>
    </location>
</feature>
<feature type="transmembrane region" description="Helical" evidence="1">
    <location>
        <begin position="152"/>
        <end position="169"/>
    </location>
</feature>
<dbReference type="Proteomes" id="UP000242857">
    <property type="component" value="Unassembled WGS sequence"/>
</dbReference>
<evidence type="ECO:0000256" key="1">
    <source>
        <dbReference type="SAM" id="Phobius"/>
    </source>
</evidence>
<proteinExistence type="predicted"/>
<dbReference type="InterPro" id="IPR003675">
    <property type="entry name" value="Rce1/LyrA-like_dom"/>
</dbReference>
<keyword evidence="1" id="KW-1133">Transmembrane helix</keyword>
<evidence type="ECO:0000259" key="2">
    <source>
        <dbReference type="Pfam" id="PF02517"/>
    </source>
</evidence>
<feature type="transmembrane region" description="Helical" evidence="1">
    <location>
        <begin position="175"/>
        <end position="193"/>
    </location>
</feature>
<dbReference type="OrthoDB" id="7564474at2"/>
<sequence length="255" mass="27445">MDTPRSARSTARSALGFVLLLLLYQSAEGIGDRMLHSFFAQAGLMLACVLAAWPVSRWLGYRGLEAFALPMRGRDLIWLVLLLVLAFGLKGAALQAGLTLGIYQPDPAGTAPGSTLTALPMLLLSTFVPSIAEDILTRGFPYRAAGVHWRRGLAFVATSSLLYVLNHLYRLGLGPMEWLMLLVYGLAYASALWRTGSLWAAVGLHWGWNLGNAALAVAMPTSTTDVDGGRLLSMAAHLLMLAVVLIATRRVAPAR</sequence>
<accession>A0A1M4W9B0</accession>
<feature type="transmembrane region" description="Helical" evidence="1">
    <location>
        <begin position="198"/>
        <end position="219"/>
    </location>
</feature>
<organism evidence="3 4">
    <name type="scientific">Thermomonas hydrothermalis</name>
    <dbReference type="NCBI Taxonomy" id="213588"/>
    <lineage>
        <taxon>Bacteria</taxon>
        <taxon>Pseudomonadati</taxon>
        <taxon>Pseudomonadota</taxon>
        <taxon>Gammaproteobacteria</taxon>
        <taxon>Lysobacterales</taxon>
        <taxon>Lysobacteraceae</taxon>
        <taxon>Thermomonas</taxon>
    </lineage>
</organism>